<gene>
    <name evidence="1" type="ORF">KIPB_009302</name>
</gene>
<keyword evidence="2" id="KW-1185">Reference proteome</keyword>
<sequence>ATLLTVGTSVEVPVVQSTADLELTTTLASGTVLLGKEDATIPVHARGSTMLVGETTAAYTLEHVSRTEANGEDFSIVGQATTKSGATGGHVIVSGGAASVGSSVGGSVKIRGGDGLTTDGDVILGDSTTANIKFESPVDMSAAAAATIDTATIANLDVSTTFTSAALGTFQNGVTIAGGTGLLSVTGDATVSGKTTTGTFESGDATLTGTLGVTGAMTTDSTLVVDGVFTASSTSVFTGAMDVNGGVDVAGNAVIDVLTVSGATTLQAGVTVSGAASTISDGLTVEDGLTVTGTTHSITGDTTMTGDLLVDAGTLTLGASSGVVIKADASQSIDIGVEALIQDINLGSTTIGTSVNAKGGAYALDVSNSGVVLSGASNSLSFTDNSLLLAAATSLNTRTLDSRDTTGTTDEKTLTIGSAATTILDVKGTPTFATDVTMEATLIFDNATTASILPAEVNGANGSELTISGGESTFGSSAGGDLNLLAGVGDSFDGSVVIGGPSRKSTITLGSANAPAITGTATAVTLTSAAGGITLDSAAGDFTVTSGSNTVLSHTVAGSALGYTTAATTISGSTVAISSTNAALSLQAGTGSVAIATTGSASTTIGNASATLGLTASTVTVTGELNVVDNITFMGSDAVTIGGETGEGASLTVQAGSNSAGGSTGGSLTLNAGSGISLPGSVNIGTADTGSIVLGADMSVSDNSSQYTIAGPTSSTLELTGETVKMTSTDTATVHAATTVTVSVANSGTVQIGHDTVAQTVIVGNDSASTTAALTGGASSITVADSGTTLIGDLTASEDGDFTFNRGSLTTAANPTYFRGQETSLAGAAGGDMHLEAGTGTLTGGDLYLRAGTATTGGEVLIGDVNTSSVTIGSGTVTSVDVAAVTVNVGASTATAVNIGRTASTLGLTGSLVSVNGPMGITGDISMSDGDRSLTVDGVSSGAGHSLTISSGATTGTSQYGGNLILDAGAGDTTAEDGTIKIGESNTSGVTVGAATTFSADVAMQGNVEFKGDSEITVATAAATLGGDDLSLVAGHAGTGVALTGGSVVINAGYGTAGDGSDAGDITIGAIAQTVTLGNAGGAVVVNSASVEFVGVGGGTYTIGAGVSTSGDVLQLSPGRASSGAGKDLELFGGDGSTSDGNVVIGSSHTTETEVHTDIVFMNGAHTLAPVSTAGAGLSMTLAGGAASTADNGGDLVLHGGDSASGTDGLVIIGATTTSAVTIGAPLSTNGYITGLGDSAVTLGATTLALVGDTSVTIGTDETAGSSITIGDSSSALSTGTVEVIGETVTLAHKTTSAVDASVAVSADGVSVSGNLWMAPIGGSVGALAPSESADVGYNMVVAGGDAANASTNLAGNLVLQAGEGDELAHHGDVTIGASNTKAVTIGAASVDVDITGVLTLDSNLTFTGAKTITTETDDADLTIQAGGGSGGDLHINAASGGTSGVINIGLANTAGIVLG</sequence>
<feature type="non-terminal residue" evidence="1">
    <location>
        <position position="1460"/>
    </location>
</feature>
<evidence type="ECO:0000313" key="1">
    <source>
        <dbReference type="EMBL" id="GIQ87295.1"/>
    </source>
</evidence>
<accession>A0A9K3D431</accession>
<dbReference type="Proteomes" id="UP000265618">
    <property type="component" value="Unassembled WGS sequence"/>
</dbReference>
<protein>
    <submittedName>
        <fullName evidence="1">Uncharacterized protein</fullName>
    </submittedName>
</protein>
<evidence type="ECO:0000313" key="2">
    <source>
        <dbReference type="Proteomes" id="UP000265618"/>
    </source>
</evidence>
<comment type="caution">
    <text evidence="1">The sequence shown here is derived from an EMBL/GenBank/DDBJ whole genome shotgun (WGS) entry which is preliminary data.</text>
</comment>
<name>A0A9K3D431_9EUKA</name>
<proteinExistence type="predicted"/>
<dbReference type="EMBL" id="BDIP01003116">
    <property type="protein sequence ID" value="GIQ87295.1"/>
    <property type="molecule type" value="Genomic_DNA"/>
</dbReference>
<feature type="non-terminal residue" evidence="1">
    <location>
        <position position="1"/>
    </location>
</feature>
<organism evidence="1 2">
    <name type="scientific">Kipferlia bialata</name>
    <dbReference type="NCBI Taxonomy" id="797122"/>
    <lineage>
        <taxon>Eukaryota</taxon>
        <taxon>Metamonada</taxon>
        <taxon>Carpediemonas-like organisms</taxon>
        <taxon>Kipferlia</taxon>
    </lineage>
</organism>
<reference evidence="1 2" key="1">
    <citation type="journal article" date="2018" name="PLoS ONE">
        <title>The draft genome of Kipferlia bialata reveals reductive genome evolution in fornicate parasites.</title>
        <authorList>
            <person name="Tanifuji G."/>
            <person name="Takabayashi S."/>
            <person name="Kume K."/>
            <person name="Takagi M."/>
            <person name="Nakayama T."/>
            <person name="Kamikawa R."/>
            <person name="Inagaki Y."/>
            <person name="Hashimoto T."/>
        </authorList>
    </citation>
    <scope>NUCLEOTIDE SEQUENCE [LARGE SCALE GENOMIC DNA]</scope>
    <source>
        <strain evidence="1">NY0173</strain>
    </source>
</reference>